<dbReference type="KEGG" id="xpo:XPG1_1739"/>
<proteinExistence type="predicted"/>
<protein>
    <submittedName>
        <fullName evidence="1">Uncharacterized protein</fullName>
    </submittedName>
</protein>
<dbReference type="EMBL" id="FO704551">
    <property type="protein sequence ID" value="CDG21394.1"/>
    <property type="molecule type" value="Genomic_DNA"/>
</dbReference>
<dbReference type="STRING" id="1354304.XPG1_1739"/>
<name>A0A068R2Y4_9GAMM</name>
<dbReference type="AlphaFoldDB" id="A0A068R2Y4"/>
<evidence type="ECO:0000313" key="2">
    <source>
        <dbReference type="Proteomes" id="UP000032735"/>
    </source>
</evidence>
<accession>A0A068R2Y4</accession>
<gene>
    <name evidence="1" type="ORF">XPG1_1739</name>
</gene>
<sequence length="44" mass="5338">MLSSYCPYAFYLDKKILDKNQLSYYFNLSSHKDTFFSDIIRFIT</sequence>
<reference evidence="1 2" key="1">
    <citation type="submission" date="2013-07" db="EMBL/GenBank/DDBJ databases">
        <authorList>
            <person name="Genoscope - CEA"/>
        </authorList>
    </citation>
    <scope>NUCLEOTIDE SEQUENCE [LARGE SCALE GENOMIC DNA]</scope>
    <source>
        <strain evidence="1 2">G6</strain>
    </source>
</reference>
<evidence type="ECO:0000313" key="1">
    <source>
        <dbReference type="EMBL" id="CDG21394.1"/>
    </source>
</evidence>
<keyword evidence="2" id="KW-1185">Reference proteome</keyword>
<dbReference type="Proteomes" id="UP000032735">
    <property type="component" value="Chromosome"/>
</dbReference>
<dbReference type="HOGENOM" id="CLU_3224096_0_0_6"/>
<organism evidence="1 2">
    <name type="scientific">Xenorhabdus poinarii G6</name>
    <dbReference type="NCBI Taxonomy" id="1354304"/>
    <lineage>
        <taxon>Bacteria</taxon>
        <taxon>Pseudomonadati</taxon>
        <taxon>Pseudomonadota</taxon>
        <taxon>Gammaproteobacteria</taxon>
        <taxon>Enterobacterales</taxon>
        <taxon>Morganellaceae</taxon>
        <taxon>Xenorhabdus</taxon>
    </lineage>
</organism>